<organism evidence="5 6">
    <name type="scientific">Drechslerella dactyloides</name>
    <name type="common">Nematode-trapping fungus</name>
    <name type="synonym">Arthrobotrys dactyloides</name>
    <dbReference type="NCBI Taxonomy" id="74499"/>
    <lineage>
        <taxon>Eukaryota</taxon>
        <taxon>Fungi</taxon>
        <taxon>Dikarya</taxon>
        <taxon>Ascomycota</taxon>
        <taxon>Pezizomycotina</taxon>
        <taxon>Orbiliomycetes</taxon>
        <taxon>Orbiliales</taxon>
        <taxon>Orbiliaceae</taxon>
        <taxon>Drechslerella</taxon>
    </lineage>
</organism>
<evidence type="ECO:0000256" key="2">
    <source>
        <dbReference type="PROSITE-ProRule" id="PRU00358"/>
    </source>
</evidence>
<comment type="caution">
    <text evidence="5">The sequence shown here is derived from an EMBL/GenBank/DDBJ whole genome shotgun (WGS) entry which is preliminary data.</text>
</comment>
<name>A0AAD6NIZ6_DREDA</name>
<feature type="region of interest" description="Disordered" evidence="3">
    <location>
        <begin position="46"/>
        <end position="84"/>
    </location>
</feature>
<dbReference type="Pfam" id="PF02182">
    <property type="entry name" value="SAD_SRA"/>
    <property type="match status" value="1"/>
</dbReference>
<feature type="region of interest" description="Disordered" evidence="3">
    <location>
        <begin position="362"/>
        <end position="381"/>
    </location>
</feature>
<comment type="subcellular location">
    <subcellularLocation>
        <location evidence="2">Nucleus</location>
    </subcellularLocation>
</comment>
<dbReference type="Gene3D" id="2.30.280.10">
    <property type="entry name" value="SRA-YDG"/>
    <property type="match status" value="1"/>
</dbReference>
<evidence type="ECO:0000256" key="3">
    <source>
        <dbReference type="SAM" id="MobiDB-lite"/>
    </source>
</evidence>
<accession>A0AAD6NIZ6</accession>
<dbReference type="GO" id="GO:0044027">
    <property type="term" value="P:negative regulation of gene expression via chromosomal CpG island methylation"/>
    <property type="evidence" value="ECO:0007669"/>
    <property type="project" value="TreeGrafter"/>
</dbReference>
<evidence type="ECO:0000259" key="4">
    <source>
        <dbReference type="PROSITE" id="PS51015"/>
    </source>
</evidence>
<dbReference type="InterPro" id="IPR045134">
    <property type="entry name" value="UHRF1/2-like"/>
</dbReference>
<keyword evidence="6" id="KW-1185">Reference proteome</keyword>
<gene>
    <name evidence="5" type="ORF">Dda_5571</name>
</gene>
<evidence type="ECO:0000313" key="5">
    <source>
        <dbReference type="EMBL" id="KAJ6259927.1"/>
    </source>
</evidence>
<evidence type="ECO:0000256" key="1">
    <source>
        <dbReference type="ARBA" id="ARBA00023242"/>
    </source>
</evidence>
<dbReference type="GO" id="GO:0016567">
    <property type="term" value="P:protein ubiquitination"/>
    <property type="evidence" value="ECO:0007669"/>
    <property type="project" value="TreeGrafter"/>
</dbReference>
<dbReference type="SMART" id="SM00466">
    <property type="entry name" value="SRA"/>
    <property type="match status" value="1"/>
</dbReference>
<dbReference type="PANTHER" id="PTHR14140:SF27">
    <property type="entry name" value="OS04G0289800 PROTEIN"/>
    <property type="match status" value="1"/>
</dbReference>
<dbReference type="EMBL" id="JAQGDS010000006">
    <property type="protein sequence ID" value="KAJ6259927.1"/>
    <property type="molecule type" value="Genomic_DNA"/>
</dbReference>
<protein>
    <submittedName>
        <fullName evidence="5">E3 ubiquitin-protein ligase</fullName>
    </submittedName>
</protein>
<dbReference type="AlphaFoldDB" id="A0AAD6NIZ6"/>
<dbReference type="GO" id="GO:0061630">
    <property type="term" value="F:ubiquitin protein ligase activity"/>
    <property type="evidence" value="ECO:0007669"/>
    <property type="project" value="TreeGrafter"/>
</dbReference>
<feature type="compositionally biased region" description="Polar residues" evidence="3">
    <location>
        <begin position="58"/>
        <end position="71"/>
    </location>
</feature>
<dbReference type="InterPro" id="IPR003105">
    <property type="entry name" value="SRA_YDG"/>
</dbReference>
<dbReference type="GO" id="GO:0005634">
    <property type="term" value="C:nucleus"/>
    <property type="evidence" value="ECO:0007669"/>
    <property type="project" value="UniProtKB-SubCell"/>
</dbReference>
<sequence length="381" mass="42597">MPTQSEVDAIVKNLEFILQKKVNPKDYFDPGVKEYGVVTRRRAAAAANTKVAPKASPNGESSRANSHNVSESLKDQRPQWKPDTGQETHFLCVQDWLQQRGISRDWEQGSFSQIYALLAGHETIPGANFRTVAALKDAQEEMVLAQQAFPDKQLLLTLAHKAYDRVLESFYGFLNYNERAQRADPNSKIRFGHLDGIPVGKLIASRSDTSALGLHIRQQGSVHARKADGCFSLLIAAGYSEDGEDGDAILFTGVGGAKGEKRKNPPASIDQVLRDVDTSIMENAALVKSHETGWPVRVIIGAKSNISYRPEGEKEYLYIGLFRVHEVLHHQNRGGHNIMRFRLVYFDAETADYIRERRFTIEQSKKAGEPPAAKRRRKKTA</sequence>
<dbReference type="Proteomes" id="UP001221413">
    <property type="component" value="Unassembled WGS sequence"/>
</dbReference>
<feature type="compositionally biased region" description="Basic and acidic residues" evidence="3">
    <location>
        <begin position="72"/>
        <end position="84"/>
    </location>
</feature>
<proteinExistence type="predicted"/>
<dbReference type="PROSITE" id="PS51015">
    <property type="entry name" value="YDG"/>
    <property type="match status" value="1"/>
</dbReference>
<reference evidence="5" key="1">
    <citation type="submission" date="2023-01" db="EMBL/GenBank/DDBJ databases">
        <title>The chitinases involved in constricting ring structure development in the nematode-trapping fungus Drechslerella dactyloides.</title>
        <authorList>
            <person name="Wang R."/>
            <person name="Zhang L."/>
            <person name="Tang P."/>
            <person name="Li S."/>
            <person name="Liang L."/>
        </authorList>
    </citation>
    <scope>NUCLEOTIDE SEQUENCE</scope>
    <source>
        <strain evidence="5">YMF1.00031</strain>
    </source>
</reference>
<dbReference type="InterPro" id="IPR015947">
    <property type="entry name" value="PUA-like_sf"/>
</dbReference>
<dbReference type="SUPFAM" id="SSF88697">
    <property type="entry name" value="PUA domain-like"/>
    <property type="match status" value="1"/>
</dbReference>
<keyword evidence="1 2" id="KW-0539">Nucleus</keyword>
<dbReference type="PANTHER" id="PTHR14140">
    <property type="entry name" value="E3 UBIQUITIN-PROTEIN LIGASE UHRF-RELATED"/>
    <property type="match status" value="1"/>
</dbReference>
<feature type="domain" description="YDG" evidence="4">
    <location>
        <begin position="192"/>
        <end position="345"/>
    </location>
</feature>
<dbReference type="InterPro" id="IPR036987">
    <property type="entry name" value="SRA-YDG_sf"/>
</dbReference>
<evidence type="ECO:0000313" key="6">
    <source>
        <dbReference type="Proteomes" id="UP001221413"/>
    </source>
</evidence>